<comment type="caution">
    <text evidence="1">The sequence shown here is derived from an EMBL/GenBank/DDBJ whole genome shotgun (WGS) entry which is preliminary data.</text>
</comment>
<dbReference type="RefSeq" id="WP_256538892.1">
    <property type="nucleotide sequence ID" value="NZ_JANHOH010000002.1"/>
</dbReference>
<gene>
    <name evidence="1" type="ORF">NPE20_12035</name>
</gene>
<evidence type="ECO:0008006" key="3">
    <source>
        <dbReference type="Google" id="ProtNLM"/>
    </source>
</evidence>
<dbReference type="EMBL" id="JANHOH010000002">
    <property type="protein sequence ID" value="MCQ6958695.1"/>
    <property type="molecule type" value="Genomic_DNA"/>
</dbReference>
<reference evidence="1 2" key="1">
    <citation type="submission" date="2022-07" db="EMBL/GenBank/DDBJ databases">
        <title>Mucilaginibacter sp. JC4.</title>
        <authorList>
            <person name="Le V."/>
            <person name="Ko S.-R."/>
            <person name="Ahn C.-Y."/>
            <person name="Oh H.-M."/>
        </authorList>
    </citation>
    <scope>NUCLEOTIDE SEQUENCE [LARGE SCALE GENOMIC DNA]</scope>
    <source>
        <strain evidence="1 2">JC4</strain>
    </source>
</reference>
<keyword evidence="2" id="KW-1185">Reference proteome</keyword>
<evidence type="ECO:0000313" key="1">
    <source>
        <dbReference type="EMBL" id="MCQ6958695.1"/>
    </source>
</evidence>
<name>A0ABT1T261_9SPHI</name>
<protein>
    <recommendedName>
        <fullName evidence="3">General stress protein 17M-like domain-containing protein</fullName>
    </recommendedName>
</protein>
<evidence type="ECO:0000313" key="2">
    <source>
        <dbReference type="Proteomes" id="UP001204376"/>
    </source>
</evidence>
<dbReference type="Proteomes" id="UP001204376">
    <property type="component" value="Unassembled WGS sequence"/>
</dbReference>
<organism evidence="1 2">
    <name type="scientific">Mucilaginibacter aquariorum</name>
    <dbReference type="NCBI Taxonomy" id="2967225"/>
    <lineage>
        <taxon>Bacteria</taxon>
        <taxon>Pseudomonadati</taxon>
        <taxon>Bacteroidota</taxon>
        <taxon>Sphingobacteriia</taxon>
        <taxon>Sphingobacteriales</taxon>
        <taxon>Sphingobacteriaceae</taxon>
        <taxon>Mucilaginibacter</taxon>
    </lineage>
</organism>
<proteinExistence type="predicted"/>
<accession>A0ABT1T261</accession>
<sequence length="130" mass="14314">MITVIGIFEDINLAEEASSYLLGNEFASENIDIHTNGQQTNEHGDRVGDFFSHLIDDEKQAAHFASLGRKGSIVTVHAISQREAQEAVDVLNNYGAIDVNASDDSSSRSQMIERIVDDSKRLRGNYTATK</sequence>